<accession>A0A198UPI1</accession>
<organism evidence="1 2">
    <name type="scientific">Moraxella catarrhalis</name>
    <name type="common">Branhamella catarrhalis</name>
    <dbReference type="NCBI Taxonomy" id="480"/>
    <lineage>
        <taxon>Bacteria</taxon>
        <taxon>Pseudomonadati</taxon>
        <taxon>Pseudomonadota</taxon>
        <taxon>Gammaproteobacteria</taxon>
        <taxon>Moraxellales</taxon>
        <taxon>Moraxellaceae</taxon>
        <taxon>Moraxella</taxon>
    </lineage>
</organism>
<dbReference type="Gene3D" id="3.30.1050.10">
    <property type="entry name" value="SCP2 sterol-binding domain"/>
    <property type="match status" value="1"/>
</dbReference>
<dbReference type="eggNOG" id="COG3255">
    <property type="taxonomic scope" value="Bacteria"/>
</dbReference>
<dbReference type="InterPro" id="IPR036527">
    <property type="entry name" value="SCP2_sterol-bd_dom_sf"/>
</dbReference>
<protein>
    <recommendedName>
        <fullName evidence="3">SCP2 domain-containing protein</fullName>
    </recommendedName>
</protein>
<dbReference type="RefSeq" id="WP_064611245.1">
    <property type="nucleotide sequence ID" value="NZ_LXHB01000087.1"/>
</dbReference>
<name>A0A198UPI1_MORCA</name>
<proteinExistence type="predicted"/>
<dbReference type="Proteomes" id="UP000078228">
    <property type="component" value="Unassembled WGS sequence"/>
</dbReference>
<dbReference type="EMBL" id="LXHC01000001">
    <property type="protein sequence ID" value="OAU98423.1"/>
    <property type="molecule type" value="Genomic_DNA"/>
</dbReference>
<dbReference type="PATRIC" id="fig|480.237.peg.1640"/>
<keyword evidence="2" id="KW-1185">Reference proteome</keyword>
<evidence type="ECO:0000313" key="2">
    <source>
        <dbReference type="Proteomes" id="UP000078228"/>
    </source>
</evidence>
<gene>
    <name evidence="1" type="ORF">AO384_0007</name>
</gene>
<dbReference type="SUPFAM" id="SSF55718">
    <property type="entry name" value="SCP-like"/>
    <property type="match status" value="1"/>
</dbReference>
<dbReference type="AlphaFoldDB" id="A0A198UPI1"/>
<sequence>MFTLPIIHVKTDPLDALLAIMGLRLQNLAKSRNNEAFNQLIKDKSLCIQFTAPNVERYFRFEQGYFGQALGKADHPDLTIDFKDSLTGAKLFTKGDVAALMTAIQDGDVKITGDYKLVLWLAGIGKQAASIPKEYQGYIDAIKPYAKRTKGFFDGIKQKIAK</sequence>
<evidence type="ECO:0000313" key="1">
    <source>
        <dbReference type="EMBL" id="OAU98423.1"/>
    </source>
</evidence>
<comment type="caution">
    <text evidence="1">The sequence shown here is derived from an EMBL/GenBank/DDBJ whole genome shotgun (WGS) entry which is preliminary data.</text>
</comment>
<evidence type="ECO:0008006" key="3">
    <source>
        <dbReference type="Google" id="ProtNLM"/>
    </source>
</evidence>
<reference evidence="1 2" key="1">
    <citation type="journal article" date="2016" name="Genome Biol. Evol.">
        <title>Comparative Genomic Analyses of the Moraxella catarrhalis Serosensitive and Seroresistant Lineages Demonstrate Their Independent Evolution.</title>
        <authorList>
            <person name="Earl J.P."/>
            <person name="de Vries S.P."/>
            <person name="Ahmed A."/>
            <person name="Powell E."/>
            <person name="Schultz M.P."/>
            <person name="Hermans P.W."/>
            <person name="Hill D.J."/>
            <person name="Zhou Z."/>
            <person name="Constantinidou C.I."/>
            <person name="Hu F.Z."/>
            <person name="Bootsma H.J."/>
            <person name="Ehrlich G.D."/>
        </authorList>
    </citation>
    <scope>NUCLEOTIDE SEQUENCE [LARGE SCALE GENOMIC DNA]</scope>
    <source>
        <strain evidence="1 2">Z7542</strain>
    </source>
</reference>
<dbReference type="OrthoDB" id="6711779at2"/>